<feature type="domain" description="CBS" evidence="6">
    <location>
        <begin position="279"/>
        <end position="335"/>
    </location>
</feature>
<dbReference type="Proteomes" id="UP000199213">
    <property type="component" value="Unassembled WGS sequence"/>
</dbReference>
<dbReference type="InterPro" id="IPR000644">
    <property type="entry name" value="CBS_dom"/>
</dbReference>
<evidence type="ECO:0000256" key="3">
    <source>
        <dbReference type="PROSITE-ProRule" id="PRU00703"/>
    </source>
</evidence>
<sequence length="340" mass="36355">MQGPWMATLITIAIIAASALFVSIEFATIGARRTRLEQRATTSRAARAAVRNASEVSVLLAGCQLGITACTLALGAITEPAVEHALEPVMTALGLPHWLGGTVSFILALLLVTFLHLVVGEMAPKSWAIAHPERSATLLAFPMRGFMWVFRPVLLLLNNAANKLVEAVGVRPVEEVAIEQNPDELRQLVRHSAESGELDTWSSDQLAGALELTRLRVGDLTGEESVAAVPRTATVADVQAASRRSGHLRILVGAPDSPEGLVHVRDTLTLDPADPLDGLVRDCPELDPSTSVLDALSRMRRTSTQLALVRTPGRATGVVTISDMLQGLFPRGTETEPAER</sequence>
<keyword evidence="4 5" id="KW-0812">Transmembrane</keyword>
<reference evidence="9" key="1">
    <citation type="submission" date="2016-10" db="EMBL/GenBank/DDBJ databases">
        <authorList>
            <person name="Varghese N."/>
            <person name="Submissions S."/>
        </authorList>
    </citation>
    <scope>NUCLEOTIDE SEQUENCE [LARGE SCALE GENOMIC DNA]</scope>
    <source>
        <strain evidence="9">DSM 45460</strain>
    </source>
</reference>
<dbReference type="PANTHER" id="PTHR43099">
    <property type="entry name" value="UPF0053 PROTEIN YRKA"/>
    <property type="match status" value="1"/>
</dbReference>
<evidence type="ECO:0000256" key="4">
    <source>
        <dbReference type="PROSITE-ProRule" id="PRU01193"/>
    </source>
</evidence>
<keyword evidence="4 5" id="KW-0472">Membrane</keyword>
<feature type="domain" description="CNNM transmembrane" evidence="7">
    <location>
        <begin position="1"/>
        <end position="202"/>
    </location>
</feature>
<feature type="transmembrane region" description="Helical" evidence="5">
    <location>
        <begin position="6"/>
        <end position="29"/>
    </location>
</feature>
<dbReference type="OrthoDB" id="110231at2"/>
<feature type="transmembrane region" description="Helical" evidence="5">
    <location>
        <begin position="98"/>
        <end position="119"/>
    </location>
</feature>
<evidence type="ECO:0000259" key="6">
    <source>
        <dbReference type="PROSITE" id="PS51371"/>
    </source>
</evidence>
<dbReference type="InterPro" id="IPR046342">
    <property type="entry name" value="CBS_dom_sf"/>
</dbReference>
<dbReference type="PROSITE" id="PS51846">
    <property type="entry name" value="CNNM"/>
    <property type="match status" value="1"/>
</dbReference>
<dbReference type="Pfam" id="PF00571">
    <property type="entry name" value="CBS"/>
    <property type="match status" value="1"/>
</dbReference>
<comment type="subcellular location">
    <subcellularLocation>
        <location evidence="1">Cell membrane</location>
        <topology evidence="1">Multi-pass membrane protein</topology>
    </subcellularLocation>
</comment>
<evidence type="ECO:0000256" key="2">
    <source>
        <dbReference type="ARBA" id="ARBA00022475"/>
    </source>
</evidence>
<dbReference type="AlphaFoldDB" id="A0A1G9ELC9"/>
<dbReference type="SUPFAM" id="SSF54631">
    <property type="entry name" value="CBS-domain pair"/>
    <property type="match status" value="1"/>
</dbReference>
<dbReference type="InterPro" id="IPR002550">
    <property type="entry name" value="CNNM"/>
</dbReference>
<dbReference type="PROSITE" id="PS51371">
    <property type="entry name" value="CBS"/>
    <property type="match status" value="1"/>
</dbReference>
<organism evidence="8 9">
    <name type="scientific">Actinopolyspora mzabensis</name>
    <dbReference type="NCBI Taxonomy" id="995066"/>
    <lineage>
        <taxon>Bacteria</taxon>
        <taxon>Bacillati</taxon>
        <taxon>Actinomycetota</taxon>
        <taxon>Actinomycetes</taxon>
        <taxon>Actinopolysporales</taxon>
        <taxon>Actinopolysporaceae</taxon>
        <taxon>Actinopolyspora</taxon>
    </lineage>
</organism>
<feature type="transmembrane region" description="Helical" evidence="5">
    <location>
        <begin position="56"/>
        <end position="78"/>
    </location>
</feature>
<dbReference type="PANTHER" id="PTHR43099:SF5">
    <property type="entry name" value="HLYC_CORC FAMILY TRANSPORTER"/>
    <property type="match status" value="1"/>
</dbReference>
<evidence type="ECO:0000256" key="1">
    <source>
        <dbReference type="ARBA" id="ARBA00004651"/>
    </source>
</evidence>
<dbReference type="Pfam" id="PF01595">
    <property type="entry name" value="CNNM"/>
    <property type="match status" value="1"/>
</dbReference>
<dbReference type="EMBL" id="FNFM01000012">
    <property type="protein sequence ID" value="SDK76909.1"/>
    <property type="molecule type" value="Genomic_DNA"/>
</dbReference>
<keyword evidence="3" id="KW-0129">CBS domain</keyword>
<evidence type="ECO:0000256" key="5">
    <source>
        <dbReference type="SAM" id="Phobius"/>
    </source>
</evidence>
<dbReference type="RefSeq" id="WP_092631353.1">
    <property type="nucleotide sequence ID" value="NZ_FNFM01000012.1"/>
</dbReference>
<dbReference type="InterPro" id="IPR051676">
    <property type="entry name" value="UPF0053_domain"/>
</dbReference>
<dbReference type="GO" id="GO:0005886">
    <property type="term" value="C:plasma membrane"/>
    <property type="evidence" value="ECO:0007669"/>
    <property type="project" value="UniProtKB-SubCell"/>
</dbReference>
<name>A0A1G9ELC9_ACTMZ</name>
<evidence type="ECO:0000259" key="7">
    <source>
        <dbReference type="PROSITE" id="PS51846"/>
    </source>
</evidence>
<evidence type="ECO:0000313" key="9">
    <source>
        <dbReference type="Proteomes" id="UP000199213"/>
    </source>
</evidence>
<keyword evidence="4 5" id="KW-1133">Transmembrane helix</keyword>
<dbReference type="Gene3D" id="3.10.580.10">
    <property type="entry name" value="CBS-domain"/>
    <property type="match status" value="1"/>
</dbReference>
<evidence type="ECO:0000313" key="8">
    <source>
        <dbReference type="EMBL" id="SDK76909.1"/>
    </source>
</evidence>
<keyword evidence="9" id="KW-1185">Reference proteome</keyword>
<protein>
    <submittedName>
        <fullName evidence="8">Hemolysin, contains CBS domains</fullName>
    </submittedName>
</protein>
<accession>A0A1G9ELC9</accession>
<gene>
    <name evidence="8" type="ORF">SAMN04487820_112125</name>
</gene>
<keyword evidence="2" id="KW-1003">Cell membrane</keyword>
<proteinExistence type="predicted"/>